<dbReference type="Proteomes" id="UP001156389">
    <property type="component" value="Unassembled WGS sequence"/>
</dbReference>
<evidence type="ECO:0000313" key="2">
    <source>
        <dbReference type="EMBL" id="MCT2594263.1"/>
    </source>
</evidence>
<gene>
    <name evidence="2" type="ORF">LHJ74_30885</name>
</gene>
<dbReference type="RefSeq" id="WP_260221592.1">
    <property type="nucleotide sequence ID" value="NZ_JAJAGO010000019.1"/>
</dbReference>
<feature type="region of interest" description="Disordered" evidence="1">
    <location>
        <begin position="102"/>
        <end position="131"/>
    </location>
</feature>
<evidence type="ECO:0000313" key="3">
    <source>
        <dbReference type="Proteomes" id="UP001156389"/>
    </source>
</evidence>
<proteinExistence type="predicted"/>
<name>A0ABT2K282_9ACTN</name>
<reference evidence="2 3" key="1">
    <citation type="submission" date="2021-10" db="EMBL/GenBank/DDBJ databases">
        <title>Streptomyces gossypii sp. nov., isolated from soil collected from cotton field.</title>
        <authorList>
            <person name="Ge X."/>
            <person name="Chen X."/>
            <person name="Liu W."/>
        </authorList>
    </citation>
    <scope>NUCLEOTIDE SEQUENCE [LARGE SCALE GENOMIC DNA]</scope>
    <source>
        <strain evidence="2 3">N2-109</strain>
    </source>
</reference>
<organism evidence="2 3">
    <name type="scientific">Streptomyces gossypii</name>
    <dbReference type="NCBI Taxonomy" id="2883101"/>
    <lineage>
        <taxon>Bacteria</taxon>
        <taxon>Bacillati</taxon>
        <taxon>Actinomycetota</taxon>
        <taxon>Actinomycetes</taxon>
        <taxon>Kitasatosporales</taxon>
        <taxon>Streptomycetaceae</taxon>
        <taxon>Streptomyces</taxon>
    </lineage>
</organism>
<protein>
    <submittedName>
        <fullName evidence="2">Uncharacterized protein</fullName>
    </submittedName>
</protein>
<dbReference type="Pfam" id="PF13384">
    <property type="entry name" value="HTH_23"/>
    <property type="match status" value="1"/>
</dbReference>
<accession>A0ABT2K282</accession>
<keyword evidence="3" id="KW-1185">Reference proteome</keyword>
<evidence type="ECO:0000256" key="1">
    <source>
        <dbReference type="SAM" id="MobiDB-lite"/>
    </source>
</evidence>
<comment type="caution">
    <text evidence="2">The sequence shown here is derived from an EMBL/GenBank/DDBJ whole genome shotgun (WGS) entry which is preliminary data.</text>
</comment>
<dbReference type="EMBL" id="JAJAGO010000019">
    <property type="protein sequence ID" value="MCT2594263.1"/>
    <property type="molecule type" value="Genomic_DNA"/>
</dbReference>
<sequence length="218" mass="23583">MNTFIRFVILIGALASTGYAEYTLAAHLGWHWAVAATLPVVLDLYLVHAVRQGQDVAPAVLAVVAASATSYTIAHPIDQDTPVRIAVSCIAPVILWRMEATARRSRETEPTPPETLAPVAETPSATHEAPSQIIPVSLIDDDMVTEMRDTLSPVWDTIIGTPADTSERLSDTDARRMAEEAFAAGVSARAAAESVTRSVATVYRWFREFKAEGIKQLA</sequence>